<dbReference type="InterPro" id="IPR053879">
    <property type="entry name" value="HYDIN_VesB_CFA65-like_Ig"/>
</dbReference>
<protein>
    <recommendedName>
        <fullName evidence="7">HYDIN/VesB/CFA65-like Ig-like domain-containing protein</fullName>
    </recommendedName>
</protein>
<keyword evidence="5" id="KW-0966">Cell projection</keyword>
<comment type="caution">
    <text evidence="8">The sequence shown here is derived from an EMBL/GenBank/DDBJ whole genome shotgun (WGS) entry which is preliminary data.</text>
</comment>
<evidence type="ECO:0000256" key="2">
    <source>
        <dbReference type="ARBA" id="ARBA00004496"/>
    </source>
</evidence>
<evidence type="ECO:0000256" key="6">
    <source>
        <dbReference type="SAM" id="MobiDB-lite"/>
    </source>
</evidence>
<accession>A0A1J4JXH2</accession>
<evidence type="ECO:0000259" key="7">
    <source>
        <dbReference type="Pfam" id="PF22544"/>
    </source>
</evidence>
<evidence type="ECO:0000313" key="9">
    <source>
        <dbReference type="Proteomes" id="UP000179807"/>
    </source>
</evidence>
<proteinExistence type="predicted"/>
<dbReference type="OrthoDB" id="10060824at2759"/>
<comment type="subcellular location">
    <subcellularLocation>
        <location evidence="1">Cell projection</location>
        <location evidence="1">Cilium</location>
    </subcellularLocation>
    <subcellularLocation>
        <location evidence="2">Cytoplasm</location>
    </subcellularLocation>
</comment>
<keyword evidence="9" id="KW-1185">Reference proteome</keyword>
<dbReference type="GO" id="GO:0005737">
    <property type="term" value="C:cytoplasm"/>
    <property type="evidence" value="ECO:0007669"/>
    <property type="project" value="UniProtKB-SubCell"/>
</dbReference>
<keyword evidence="3" id="KW-0963">Cytoplasm</keyword>
<sequence length="1230" mass="141179">MSQDTITITPFFITFDVIGNCIDIQAIYDYVKSAYKKEVFVLNANDFVENSGRHSSKSEKSGKHRHDNSRSVARGLKQRIDSDLPKLIDNKKKFLASVERHKSAVAAGKQHKKSSRHSEDTPKFEGKIDVIYIIINYPYLPKQLSSLLDGGIKLDAFIAFTHPDGPIMCTEEILKTGRSTDSRKAQKKATIHGFELDYTNNPSSYPPTRWQALQPTAPVNVSFLEIPIGKTIEATFNSVIEQILKIEKSKKEFSEFLTGRVFKPINVSKNEHNLQPFNDFLEDNPGNFIDALYVQLKAGKWKNVPIPPKPTLAEEYKETFKNSLEEADRRVIIFPPKDPLDLIFKSQLIPSVYEVLYPLINWKLKPENAYACKSWATFINNLNNLHAYAGQKFDLLFSRINKNYKFGLPLQFYDWQQWSYTVEHGDVSEVLADAIEDSGFIDTYLDETVGILFVMTMKPITRTIGSFVPNIYMPLTMQSTSDWLNNLYETSEQPAKKSRNPITPASVAHTGQNLYQLLPTLTHRFEQRDKTIYRLPIDFTNSEEFITPYFFDTKMYVQIIRNCIHSQMTFNFKAFIGDNFELISSENSISIQPAENISFLITFPFTGSIFFNQQSMCYDGKKLTMQTAKEFPIIITNSGDLIFVKPQETPLILKQNGTIGQMLKPHEWTYVDKDCEMYVISDNKKVTKIPNKHSSTFDVSTRETTIIRPDGFEYVITKNNERRILFRNEISVIQSDFKVDYDIPSFPMMQWENNGISLVIDKFQVKMTSDSYEISCEEFTVKASEGAVEIKYGENEVYITFHTAEFKSGNNVLFASSDGVERKGELIQEIPPKKKIDFIETHWGKLIPIKETLTEVQQMELHRMYPPKFFAIRKNLSATQFFRPDVIHLEDYRQYHRTVPHSSGDSVNIVTYHKEDQIPYLFIENNTLSKLDRANKLKSVQIARPPKKKSKDQDQNSLYSQEVIEEAIACISALNTDAKLFESILTKSLTRAQDSYIDDITPPPEPPEEVIMVPPPTPQPRLLNMQHNLYDRQNDNYWKCNESEFGYPLEEKRVPGTPLSPRTKLFDPPRFFKTPKSSKVTTDPNAFVTQKLSTVVYPEENKNIVRPKSAQLSRNTIRFGKVFVGEKKIGEIVIKNTGMRPLRFNFSQIPNKSVRVLTIPGMITPGLTITVKVELDAKVVEEISTFFEFRTPLFSTKVSVTASVVMPQNTIPIKSSEEEEEEEEESQDIL</sequence>
<dbReference type="GO" id="GO:0005929">
    <property type="term" value="C:cilium"/>
    <property type="evidence" value="ECO:0007669"/>
    <property type="project" value="UniProtKB-SubCell"/>
</dbReference>
<feature type="region of interest" description="Disordered" evidence="6">
    <location>
        <begin position="50"/>
        <end position="75"/>
    </location>
</feature>
<feature type="domain" description="HYDIN/VesB/CFA65-like Ig-like" evidence="7">
    <location>
        <begin position="1112"/>
        <end position="1190"/>
    </location>
</feature>
<reference evidence="8" key="1">
    <citation type="submission" date="2016-10" db="EMBL/GenBank/DDBJ databases">
        <authorList>
            <person name="Benchimol M."/>
            <person name="Almeida L.G."/>
            <person name="Vasconcelos A.T."/>
            <person name="Perreira-Neves A."/>
            <person name="Rosa I.A."/>
            <person name="Tasca T."/>
            <person name="Bogo M.R."/>
            <person name="de Souza W."/>
        </authorList>
    </citation>
    <scope>NUCLEOTIDE SEQUENCE [LARGE SCALE GENOMIC DNA]</scope>
    <source>
        <strain evidence="8">K</strain>
    </source>
</reference>
<dbReference type="GeneID" id="94842229"/>
<dbReference type="Gene3D" id="2.60.40.10">
    <property type="entry name" value="Immunoglobulins"/>
    <property type="match status" value="1"/>
</dbReference>
<organism evidence="8 9">
    <name type="scientific">Tritrichomonas foetus</name>
    <dbReference type="NCBI Taxonomy" id="1144522"/>
    <lineage>
        <taxon>Eukaryota</taxon>
        <taxon>Metamonada</taxon>
        <taxon>Parabasalia</taxon>
        <taxon>Tritrichomonadida</taxon>
        <taxon>Tritrichomonadidae</taxon>
        <taxon>Tritrichomonas</taxon>
    </lineage>
</organism>
<gene>
    <name evidence="8" type="ORF">TRFO_30745</name>
</gene>
<dbReference type="Pfam" id="PF22544">
    <property type="entry name" value="HYDIN_VesB_CFA65-like_Ig"/>
    <property type="match status" value="1"/>
</dbReference>
<keyword evidence="4" id="KW-0969">Cilium</keyword>
<dbReference type="VEuPathDB" id="TrichDB:TRFO_30745"/>
<dbReference type="Proteomes" id="UP000179807">
    <property type="component" value="Unassembled WGS sequence"/>
</dbReference>
<evidence type="ECO:0000256" key="4">
    <source>
        <dbReference type="ARBA" id="ARBA00023069"/>
    </source>
</evidence>
<evidence type="ECO:0000256" key="5">
    <source>
        <dbReference type="ARBA" id="ARBA00023273"/>
    </source>
</evidence>
<evidence type="ECO:0000256" key="3">
    <source>
        <dbReference type="ARBA" id="ARBA00022490"/>
    </source>
</evidence>
<evidence type="ECO:0000313" key="8">
    <source>
        <dbReference type="EMBL" id="OHT02228.1"/>
    </source>
</evidence>
<dbReference type="EMBL" id="MLAK01000876">
    <property type="protein sequence ID" value="OHT02228.1"/>
    <property type="molecule type" value="Genomic_DNA"/>
</dbReference>
<feature type="compositionally biased region" description="Acidic residues" evidence="6">
    <location>
        <begin position="1217"/>
        <end position="1230"/>
    </location>
</feature>
<evidence type="ECO:0000256" key="1">
    <source>
        <dbReference type="ARBA" id="ARBA00004138"/>
    </source>
</evidence>
<feature type="region of interest" description="Disordered" evidence="6">
    <location>
        <begin position="1211"/>
        <end position="1230"/>
    </location>
</feature>
<dbReference type="AlphaFoldDB" id="A0A1J4JXH2"/>
<name>A0A1J4JXH2_9EUKA</name>
<dbReference type="RefSeq" id="XP_068355364.1">
    <property type="nucleotide sequence ID" value="XM_068507525.1"/>
</dbReference>
<dbReference type="InterPro" id="IPR013783">
    <property type="entry name" value="Ig-like_fold"/>
</dbReference>